<dbReference type="SUPFAM" id="SSF52833">
    <property type="entry name" value="Thioredoxin-like"/>
    <property type="match status" value="1"/>
</dbReference>
<dbReference type="GO" id="GO:0005829">
    <property type="term" value="C:cytosol"/>
    <property type="evidence" value="ECO:0007669"/>
    <property type="project" value="TreeGrafter"/>
</dbReference>
<comment type="caution">
    <text evidence="11">The sequence shown here is derived from an EMBL/GenBank/DDBJ whole genome shotgun (WGS) entry which is preliminary data.</text>
</comment>
<dbReference type="InterPro" id="IPR005746">
    <property type="entry name" value="Thioredoxin"/>
</dbReference>
<keyword evidence="4 9" id="KW-1015">Disulfide bond</keyword>
<dbReference type="PRINTS" id="PR00421">
    <property type="entry name" value="THIOREDOXIN"/>
</dbReference>
<feature type="domain" description="Thioredoxin" evidence="10">
    <location>
        <begin position="1"/>
        <end position="104"/>
    </location>
</feature>
<accession>A0A929WZJ3</accession>
<dbReference type="EMBL" id="JABZGR010000007">
    <property type="protein sequence ID" value="MBF0970103.1"/>
    <property type="molecule type" value="Genomic_DNA"/>
</dbReference>
<reference evidence="11" key="1">
    <citation type="submission" date="2020-04" db="EMBL/GenBank/DDBJ databases">
        <title>Deep metagenomics examines the oral microbiome during advanced dental caries in children, revealing novel taxa and co-occurrences with host molecules.</title>
        <authorList>
            <person name="Baker J.L."/>
            <person name="Morton J.T."/>
            <person name="Dinis M."/>
            <person name="Alvarez R."/>
            <person name="Tran N.C."/>
            <person name="Knight R."/>
            <person name="Edlund A."/>
        </authorList>
    </citation>
    <scope>NUCLEOTIDE SEQUENCE</scope>
    <source>
        <strain evidence="11">JCVI_34_bin.1</strain>
    </source>
</reference>
<keyword evidence="3" id="KW-0249">Electron transport</keyword>
<dbReference type="Proteomes" id="UP000704068">
    <property type="component" value="Unassembled WGS sequence"/>
</dbReference>
<dbReference type="FunFam" id="3.40.30.10:FF:000001">
    <property type="entry name" value="Thioredoxin"/>
    <property type="match status" value="1"/>
</dbReference>
<dbReference type="Gene3D" id="3.40.30.10">
    <property type="entry name" value="Glutaredoxin"/>
    <property type="match status" value="1"/>
</dbReference>
<feature type="site" description="Deprotonates C-terminal active site Cys" evidence="8">
    <location>
        <position position="23"/>
    </location>
</feature>
<dbReference type="RefSeq" id="WP_006255471.1">
    <property type="nucleotide sequence ID" value="NZ_CAJPOW010000001.1"/>
</dbReference>
<evidence type="ECO:0000256" key="8">
    <source>
        <dbReference type="PIRSR" id="PIRSR000077-1"/>
    </source>
</evidence>
<feature type="disulfide bond" description="Redox-active" evidence="9">
    <location>
        <begin position="29"/>
        <end position="32"/>
    </location>
</feature>
<evidence type="ECO:0000256" key="5">
    <source>
        <dbReference type="ARBA" id="ARBA00023284"/>
    </source>
</evidence>
<evidence type="ECO:0000313" key="11">
    <source>
        <dbReference type="EMBL" id="MBF0970103.1"/>
    </source>
</evidence>
<dbReference type="PANTHER" id="PTHR45663">
    <property type="entry name" value="GEO12009P1"/>
    <property type="match status" value="1"/>
</dbReference>
<evidence type="ECO:0000256" key="4">
    <source>
        <dbReference type="ARBA" id="ARBA00023157"/>
    </source>
</evidence>
<dbReference type="PANTHER" id="PTHR45663:SF11">
    <property type="entry name" value="GEO12009P1"/>
    <property type="match status" value="1"/>
</dbReference>
<organism evidence="11 12">
    <name type="scientific">Alloprevotella tannerae</name>
    <dbReference type="NCBI Taxonomy" id="76122"/>
    <lineage>
        <taxon>Bacteria</taxon>
        <taxon>Pseudomonadati</taxon>
        <taxon>Bacteroidota</taxon>
        <taxon>Bacteroidia</taxon>
        <taxon>Bacteroidales</taxon>
        <taxon>Prevotellaceae</taxon>
        <taxon>Alloprevotella</taxon>
    </lineage>
</organism>
<evidence type="ECO:0000256" key="1">
    <source>
        <dbReference type="ARBA" id="ARBA00008987"/>
    </source>
</evidence>
<evidence type="ECO:0000256" key="9">
    <source>
        <dbReference type="PIRSR" id="PIRSR000077-4"/>
    </source>
</evidence>
<dbReference type="NCBIfam" id="TIGR01068">
    <property type="entry name" value="thioredoxin"/>
    <property type="match status" value="1"/>
</dbReference>
<dbReference type="InterPro" id="IPR036249">
    <property type="entry name" value="Thioredoxin-like_sf"/>
</dbReference>
<evidence type="ECO:0000256" key="7">
    <source>
        <dbReference type="PIRNR" id="PIRNR000077"/>
    </source>
</evidence>
<evidence type="ECO:0000259" key="10">
    <source>
        <dbReference type="PROSITE" id="PS51352"/>
    </source>
</evidence>
<protein>
    <recommendedName>
        <fullName evidence="6 7">Thioredoxin</fullName>
    </recommendedName>
</protein>
<keyword evidence="2" id="KW-0813">Transport</keyword>
<feature type="active site" description="Nucleophile" evidence="8">
    <location>
        <position position="29"/>
    </location>
</feature>
<gene>
    <name evidence="11" type="primary">trxA</name>
    <name evidence="11" type="ORF">HXK21_03540</name>
</gene>
<dbReference type="GeneID" id="84576533"/>
<proteinExistence type="inferred from homology"/>
<dbReference type="InterPro" id="IPR017937">
    <property type="entry name" value="Thioredoxin_CS"/>
</dbReference>
<feature type="active site" description="Nucleophile" evidence="8">
    <location>
        <position position="32"/>
    </location>
</feature>
<dbReference type="PIRSF" id="PIRSF000077">
    <property type="entry name" value="Thioredoxin"/>
    <property type="match status" value="1"/>
</dbReference>
<name>A0A929WZJ3_9BACT</name>
<feature type="site" description="Contributes to redox potential value" evidence="8">
    <location>
        <position position="31"/>
    </location>
</feature>
<evidence type="ECO:0000256" key="3">
    <source>
        <dbReference type="ARBA" id="ARBA00022982"/>
    </source>
</evidence>
<sequence length="104" mass="11405">MEKIITDANFESELNAGLPLVVDFSATWCGPCKKIAPIIDELAEEYDGRVNVGKCDVDENSDLTTRFGIRSVPTVLFFKNGELVDKTVGAGSKAMFKEKFDALL</sequence>
<comment type="similarity">
    <text evidence="1 7">Belongs to the thioredoxin family.</text>
</comment>
<keyword evidence="5 9" id="KW-0676">Redox-active center</keyword>
<dbReference type="InterPro" id="IPR013766">
    <property type="entry name" value="Thioredoxin_domain"/>
</dbReference>
<dbReference type="PROSITE" id="PS00194">
    <property type="entry name" value="THIOREDOXIN_1"/>
    <property type="match status" value="1"/>
</dbReference>
<dbReference type="GO" id="GO:0045454">
    <property type="term" value="P:cell redox homeostasis"/>
    <property type="evidence" value="ECO:0007669"/>
    <property type="project" value="TreeGrafter"/>
</dbReference>
<dbReference type="PROSITE" id="PS51352">
    <property type="entry name" value="THIOREDOXIN_2"/>
    <property type="match status" value="1"/>
</dbReference>
<evidence type="ECO:0000256" key="6">
    <source>
        <dbReference type="NCBIfam" id="TIGR01068"/>
    </source>
</evidence>
<dbReference type="AlphaFoldDB" id="A0A929WZJ3"/>
<feature type="site" description="Contributes to redox potential value" evidence="8">
    <location>
        <position position="30"/>
    </location>
</feature>
<evidence type="ECO:0000256" key="2">
    <source>
        <dbReference type="ARBA" id="ARBA00022448"/>
    </source>
</evidence>
<dbReference type="CDD" id="cd02947">
    <property type="entry name" value="TRX_family"/>
    <property type="match status" value="1"/>
</dbReference>
<dbReference type="Pfam" id="PF00085">
    <property type="entry name" value="Thioredoxin"/>
    <property type="match status" value="1"/>
</dbReference>
<dbReference type="GO" id="GO:0015035">
    <property type="term" value="F:protein-disulfide reductase activity"/>
    <property type="evidence" value="ECO:0007669"/>
    <property type="project" value="UniProtKB-UniRule"/>
</dbReference>
<evidence type="ECO:0000313" key="12">
    <source>
        <dbReference type="Proteomes" id="UP000704068"/>
    </source>
</evidence>